<organism evidence="3 4">
    <name type="scientific">Ohtaekwangia kribbensis</name>
    <dbReference type="NCBI Taxonomy" id="688913"/>
    <lineage>
        <taxon>Bacteria</taxon>
        <taxon>Pseudomonadati</taxon>
        <taxon>Bacteroidota</taxon>
        <taxon>Cytophagia</taxon>
        <taxon>Cytophagales</taxon>
        <taxon>Fulvivirgaceae</taxon>
        <taxon>Ohtaekwangia</taxon>
    </lineage>
</organism>
<gene>
    <name evidence="3" type="ORF">ACFQ21_02860</name>
</gene>
<dbReference type="InterPro" id="IPR010559">
    <property type="entry name" value="Sig_transdc_His_kin_internal"/>
</dbReference>
<dbReference type="Proteomes" id="UP001597112">
    <property type="component" value="Unassembled WGS sequence"/>
</dbReference>
<keyword evidence="3" id="KW-0418">Kinase</keyword>
<feature type="transmembrane region" description="Helical" evidence="1">
    <location>
        <begin position="7"/>
        <end position="25"/>
    </location>
</feature>
<feature type="transmembrane region" description="Helical" evidence="1">
    <location>
        <begin position="37"/>
        <end position="58"/>
    </location>
</feature>
<name>A0ABW3JWJ0_9BACT</name>
<feature type="transmembrane region" description="Helical" evidence="1">
    <location>
        <begin position="112"/>
        <end position="130"/>
    </location>
</feature>
<protein>
    <submittedName>
        <fullName evidence="3">Sensor histidine kinase</fullName>
        <ecNumber evidence="3">2.7.13.3</ecNumber>
    </submittedName>
</protein>
<keyword evidence="1" id="KW-1133">Transmembrane helix</keyword>
<keyword evidence="3" id="KW-0808">Transferase</keyword>
<keyword evidence="4" id="KW-1185">Reference proteome</keyword>
<dbReference type="EMBL" id="JBHTKA010000001">
    <property type="protein sequence ID" value="MFD0998224.1"/>
    <property type="molecule type" value="Genomic_DNA"/>
</dbReference>
<dbReference type="InterPro" id="IPR050640">
    <property type="entry name" value="Bact_2-comp_sensor_kinase"/>
</dbReference>
<evidence type="ECO:0000313" key="4">
    <source>
        <dbReference type="Proteomes" id="UP001597112"/>
    </source>
</evidence>
<evidence type="ECO:0000256" key="1">
    <source>
        <dbReference type="SAM" id="Phobius"/>
    </source>
</evidence>
<reference evidence="4" key="1">
    <citation type="journal article" date="2019" name="Int. J. Syst. Evol. Microbiol.">
        <title>The Global Catalogue of Microorganisms (GCM) 10K type strain sequencing project: providing services to taxonomists for standard genome sequencing and annotation.</title>
        <authorList>
            <consortium name="The Broad Institute Genomics Platform"/>
            <consortium name="The Broad Institute Genome Sequencing Center for Infectious Disease"/>
            <person name="Wu L."/>
            <person name="Ma J."/>
        </authorList>
    </citation>
    <scope>NUCLEOTIDE SEQUENCE [LARGE SCALE GENOMIC DNA]</scope>
    <source>
        <strain evidence="4">CCUG 58938</strain>
    </source>
</reference>
<keyword evidence="1" id="KW-0812">Transmembrane</keyword>
<evidence type="ECO:0000259" key="2">
    <source>
        <dbReference type="Pfam" id="PF06580"/>
    </source>
</evidence>
<sequence>MHKFWKYRIDHVLFWTATVGFHMYTRRELLASAGWEQFILEIIIRNGLLAAIIYTHLVILIPRLAQRQRIGIYVVAVIGLIVLYAFGKNGHDVYLYNHLSGAAPKSFFDNTYYNISIGIFYLAFSVALHLSKEWYIQRKRLQQIEIEKLNTELEYLKSQINPHFVFNSINTIFFQIDKHNTTARETLSRFSEMLRYQLYECNGRDIPIEKELIYLQNYIELQRLRKDDNYIITFRSDEGVKNFNIAPLLMIVFVENAFKHVSNYSDRNNEISIVLERSDTIFTMKVVNTKDFHVNGKTVGGIGLRNVKRRLDLLYNGSHTLHIQDSAGMYSVELSIGLRSKK</sequence>
<dbReference type="PANTHER" id="PTHR34220:SF7">
    <property type="entry name" value="SENSOR HISTIDINE KINASE YPDA"/>
    <property type="match status" value="1"/>
</dbReference>
<dbReference type="EC" id="2.7.13.3" evidence="3"/>
<dbReference type="PANTHER" id="PTHR34220">
    <property type="entry name" value="SENSOR HISTIDINE KINASE YPDA"/>
    <property type="match status" value="1"/>
</dbReference>
<dbReference type="RefSeq" id="WP_377574559.1">
    <property type="nucleotide sequence ID" value="NZ_JBHTKA010000001.1"/>
</dbReference>
<evidence type="ECO:0000313" key="3">
    <source>
        <dbReference type="EMBL" id="MFD0998224.1"/>
    </source>
</evidence>
<dbReference type="Gene3D" id="3.30.565.10">
    <property type="entry name" value="Histidine kinase-like ATPase, C-terminal domain"/>
    <property type="match status" value="1"/>
</dbReference>
<keyword evidence="1" id="KW-0472">Membrane</keyword>
<dbReference type="Pfam" id="PF06580">
    <property type="entry name" value="His_kinase"/>
    <property type="match status" value="1"/>
</dbReference>
<dbReference type="GO" id="GO:0004673">
    <property type="term" value="F:protein histidine kinase activity"/>
    <property type="evidence" value="ECO:0007669"/>
    <property type="project" value="UniProtKB-EC"/>
</dbReference>
<proteinExistence type="predicted"/>
<feature type="domain" description="Signal transduction histidine kinase internal region" evidence="2">
    <location>
        <begin position="152"/>
        <end position="229"/>
    </location>
</feature>
<feature type="transmembrane region" description="Helical" evidence="1">
    <location>
        <begin position="70"/>
        <end position="87"/>
    </location>
</feature>
<dbReference type="InterPro" id="IPR036890">
    <property type="entry name" value="HATPase_C_sf"/>
</dbReference>
<comment type="caution">
    <text evidence="3">The sequence shown here is derived from an EMBL/GenBank/DDBJ whole genome shotgun (WGS) entry which is preliminary data.</text>
</comment>
<accession>A0ABW3JWJ0</accession>